<comment type="subcellular location">
    <subcellularLocation>
        <location evidence="1">Nucleus</location>
    </subcellularLocation>
</comment>
<dbReference type="GO" id="GO:0005634">
    <property type="term" value="C:nucleus"/>
    <property type="evidence" value="ECO:0007669"/>
    <property type="project" value="UniProtKB-SubCell"/>
</dbReference>
<organism evidence="5">
    <name type="scientific">Timema monikensis</name>
    <dbReference type="NCBI Taxonomy" id="170555"/>
    <lineage>
        <taxon>Eukaryota</taxon>
        <taxon>Metazoa</taxon>
        <taxon>Ecdysozoa</taxon>
        <taxon>Arthropoda</taxon>
        <taxon>Hexapoda</taxon>
        <taxon>Insecta</taxon>
        <taxon>Pterygota</taxon>
        <taxon>Neoptera</taxon>
        <taxon>Polyneoptera</taxon>
        <taxon>Phasmatodea</taxon>
        <taxon>Timematodea</taxon>
        <taxon>Timematoidea</taxon>
        <taxon>Timematidae</taxon>
        <taxon>Timema</taxon>
    </lineage>
</organism>
<protein>
    <recommendedName>
        <fullName evidence="4">Groucho/TLE N-terminal Q-rich domain-containing protein</fullName>
    </recommendedName>
</protein>
<dbReference type="PANTHER" id="PTHR10814">
    <property type="entry name" value="TRANSDUCIN-LIKE ENHANCER PROTEIN"/>
    <property type="match status" value="1"/>
</dbReference>
<sequence>MVVMIRKKAVQPLWYSWDAPISEQGWQVIGGRLKLECEKLASEKTEMQRHYVMYYEMSYGLNVEMHKQPSKRVRTVTSCLLLLLTSRSARYSRWTPIVIPYPARVRDFYSG</sequence>
<evidence type="ECO:0000256" key="3">
    <source>
        <dbReference type="ARBA" id="ARBA00023242"/>
    </source>
</evidence>
<evidence type="ECO:0000313" key="5">
    <source>
        <dbReference type="EMBL" id="CAD7430812.1"/>
    </source>
</evidence>
<gene>
    <name evidence="5" type="ORF">TMSB3V08_LOCUS7561</name>
</gene>
<evidence type="ECO:0000259" key="4">
    <source>
        <dbReference type="Pfam" id="PF03920"/>
    </source>
</evidence>
<name>A0A7R9EBP4_9NEOP</name>
<accession>A0A7R9EBP4</accession>
<dbReference type="GO" id="GO:0005667">
    <property type="term" value="C:transcription regulator complex"/>
    <property type="evidence" value="ECO:0007669"/>
    <property type="project" value="TreeGrafter"/>
</dbReference>
<dbReference type="InterPro" id="IPR009146">
    <property type="entry name" value="Groucho_enhance"/>
</dbReference>
<dbReference type="EMBL" id="OB794658">
    <property type="protein sequence ID" value="CAD7430812.1"/>
    <property type="molecule type" value="Genomic_DNA"/>
</dbReference>
<reference evidence="5" key="1">
    <citation type="submission" date="2020-11" db="EMBL/GenBank/DDBJ databases">
        <authorList>
            <person name="Tran Van P."/>
        </authorList>
    </citation>
    <scope>NUCLEOTIDE SEQUENCE</scope>
</reference>
<feature type="domain" description="Groucho/TLE N-terminal Q-rich" evidence="4">
    <location>
        <begin position="31"/>
        <end position="84"/>
    </location>
</feature>
<evidence type="ECO:0000256" key="1">
    <source>
        <dbReference type="ARBA" id="ARBA00004123"/>
    </source>
</evidence>
<evidence type="ECO:0000256" key="2">
    <source>
        <dbReference type="ARBA" id="ARBA00005969"/>
    </source>
</evidence>
<comment type="similarity">
    <text evidence="2">Belongs to the WD repeat Groucho/TLE family.</text>
</comment>
<dbReference type="GO" id="GO:0003714">
    <property type="term" value="F:transcription corepressor activity"/>
    <property type="evidence" value="ECO:0007669"/>
    <property type="project" value="TreeGrafter"/>
</dbReference>
<dbReference type="GO" id="GO:0090090">
    <property type="term" value="P:negative regulation of canonical Wnt signaling pathway"/>
    <property type="evidence" value="ECO:0007669"/>
    <property type="project" value="TreeGrafter"/>
</dbReference>
<dbReference type="Pfam" id="PF03920">
    <property type="entry name" value="TLE_N"/>
    <property type="match status" value="1"/>
</dbReference>
<dbReference type="AlphaFoldDB" id="A0A7R9EBP4"/>
<proteinExistence type="inferred from homology"/>
<dbReference type="InterPro" id="IPR005617">
    <property type="entry name" value="Groucho/TLE_N"/>
</dbReference>
<dbReference type="PANTHER" id="PTHR10814:SF29">
    <property type="entry name" value="TRANSDUCIN-LIKE ENHANCER PROTEIN 1"/>
    <property type="match status" value="1"/>
</dbReference>
<keyword evidence="3" id="KW-0539">Nucleus</keyword>